<dbReference type="CDD" id="cd17319">
    <property type="entry name" value="MFS_ExuT_GudP_like"/>
    <property type="match status" value="1"/>
</dbReference>
<dbReference type="SUPFAM" id="SSF103473">
    <property type="entry name" value="MFS general substrate transporter"/>
    <property type="match status" value="1"/>
</dbReference>
<evidence type="ECO:0000256" key="1">
    <source>
        <dbReference type="ARBA" id="ARBA00004141"/>
    </source>
</evidence>
<dbReference type="InterPro" id="IPR036259">
    <property type="entry name" value="MFS_trans_sf"/>
</dbReference>
<keyword evidence="8" id="KW-1185">Reference proteome</keyword>
<comment type="subcellular location">
    <subcellularLocation>
        <location evidence="1">Membrane</location>
        <topology evidence="1">Multi-pass membrane protein</topology>
    </subcellularLocation>
</comment>
<evidence type="ECO:0000256" key="3">
    <source>
        <dbReference type="ARBA" id="ARBA00022989"/>
    </source>
</evidence>
<gene>
    <name evidence="7" type="ORF">D7S86_23145</name>
</gene>
<keyword evidence="3 5" id="KW-1133">Transmembrane helix</keyword>
<name>A0A494XG52_9BURK</name>
<dbReference type="RefSeq" id="WP_121089819.1">
    <property type="nucleotide sequence ID" value="NZ_RBZU01000013.1"/>
</dbReference>
<dbReference type="PROSITE" id="PS50850">
    <property type="entry name" value="MFS"/>
    <property type="match status" value="1"/>
</dbReference>
<evidence type="ECO:0000259" key="6">
    <source>
        <dbReference type="PROSITE" id="PS50850"/>
    </source>
</evidence>
<feature type="transmembrane region" description="Helical" evidence="5">
    <location>
        <begin position="346"/>
        <end position="367"/>
    </location>
</feature>
<dbReference type="GO" id="GO:0016020">
    <property type="term" value="C:membrane"/>
    <property type="evidence" value="ECO:0007669"/>
    <property type="project" value="UniProtKB-SubCell"/>
</dbReference>
<accession>A0A494XG52</accession>
<dbReference type="Proteomes" id="UP000270342">
    <property type="component" value="Unassembled WGS sequence"/>
</dbReference>
<feature type="transmembrane region" description="Helical" evidence="5">
    <location>
        <begin position="285"/>
        <end position="304"/>
    </location>
</feature>
<dbReference type="OrthoDB" id="8596007at2"/>
<feature type="transmembrane region" description="Helical" evidence="5">
    <location>
        <begin position="167"/>
        <end position="188"/>
    </location>
</feature>
<sequence>MTFPLSRRRQLAVLIALFAAWSIAYADRIVIGTAIIPIAHEFGLSDQAKGLVLGAFYVTYALMQLGGGTLADRYGSRKVLVGCLLLWSIFTALTSTAWSLASLVGFRLLFGVGEGSFAPANARAITESFPASLRGRVQALMCSTVFLGSAVGSAAVGWTIYRYGWRATFPALGALGLLVAAALLVSLAPQTGDATHTLSDAAPRASWRDIVRTPLVWRVAAIWFGSCVLSLGLQAWMPSWLMREHGVDLLHIGLLSAVPFIVSFIGTNVIGHVIDRCDRTRLRHLLAAGALFSAFFLALMIRATSIPMLMLWWTLCMLSFDMVYATVFSIPLKYFPAAISGRTTGLINFSGQLAGAIAPVVMGRLITVSHGSYVGAFVFLIGAGLVAGGVALTTDFGARSIAVRLERS</sequence>
<feature type="transmembrane region" description="Helical" evidence="5">
    <location>
        <begin position="373"/>
        <end position="398"/>
    </location>
</feature>
<evidence type="ECO:0000313" key="7">
    <source>
        <dbReference type="EMBL" id="RKP47054.1"/>
    </source>
</evidence>
<comment type="caution">
    <text evidence="7">The sequence shown here is derived from an EMBL/GenBank/DDBJ whole genome shotgun (WGS) entry which is preliminary data.</text>
</comment>
<dbReference type="PANTHER" id="PTHR11662:SF399">
    <property type="entry name" value="FI19708P1-RELATED"/>
    <property type="match status" value="1"/>
</dbReference>
<dbReference type="AlphaFoldDB" id="A0A494XG52"/>
<dbReference type="InterPro" id="IPR050382">
    <property type="entry name" value="MFS_Na/Anion_cotransporter"/>
</dbReference>
<dbReference type="GO" id="GO:0022857">
    <property type="term" value="F:transmembrane transporter activity"/>
    <property type="evidence" value="ECO:0007669"/>
    <property type="project" value="InterPro"/>
</dbReference>
<keyword evidence="4 5" id="KW-0472">Membrane</keyword>
<keyword evidence="2 5" id="KW-0812">Transmembrane</keyword>
<evidence type="ECO:0000256" key="4">
    <source>
        <dbReference type="ARBA" id="ARBA00023136"/>
    </source>
</evidence>
<protein>
    <submittedName>
        <fullName evidence="7">MFS transporter</fullName>
    </submittedName>
</protein>
<organism evidence="7 8">
    <name type="scientific">Pararobbsia silviterrae</name>
    <dbReference type="NCBI Taxonomy" id="1792498"/>
    <lineage>
        <taxon>Bacteria</taxon>
        <taxon>Pseudomonadati</taxon>
        <taxon>Pseudomonadota</taxon>
        <taxon>Betaproteobacteria</taxon>
        <taxon>Burkholderiales</taxon>
        <taxon>Burkholderiaceae</taxon>
        <taxon>Pararobbsia</taxon>
    </lineage>
</organism>
<evidence type="ECO:0000256" key="2">
    <source>
        <dbReference type="ARBA" id="ARBA00022692"/>
    </source>
</evidence>
<dbReference type="Pfam" id="PF07690">
    <property type="entry name" value="MFS_1"/>
    <property type="match status" value="1"/>
</dbReference>
<feature type="domain" description="Major facilitator superfamily (MFS) profile" evidence="6">
    <location>
        <begin position="13"/>
        <end position="401"/>
    </location>
</feature>
<dbReference type="InterPro" id="IPR020846">
    <property type="entry name" value="MFS_dom"/>
</dbReference>
<evidence type="ECO:0000313" key="8">
    <source>
        <dbReference type="Proteomes" id="UP000270342"/>
    </source>
</evidence>
<feature type="transmembrane region" description="Helical" evidence="5">
    <location>
        <begin position="310"/>
        <end position="334"/>
    </location>
</feature>
<reference evidence="7 8" key="1">
    <citation type="submission" date="2018-10" db="EMBL/GenBank/DDBJ databases">
        <title>Robbsia sp. DHC34, isolated from soil.</title>
        <authorList>
            <person name="Gao Z.-H."/>
            <person name="Qiu L.-H."/>
        </authorList>
    </citation>
    <scope>NUCLEOTIDE SEQUENCE [LARGE SCALE GENOMIC DNA]</scope>
    <source>
        <strain evidence="7 8">DHC34</strain>
    </source>
</reference>
<proteinExistence type="predicted"/>
<feature type="transmembrane region" description="Helical" evidence="5">
    <location>
        <begin position="50"/>
        <end position="67"/>
    </location>
</feature>
<feature type="transmembrane region" description="Helical" evidence="5">
    <location>
        <begin position="249"/>
        <end position="273"/>
    </location>
</feature>
<dbReference type="InterPro" id="IPR011701">
    <property type="entry name" value="MFS"/>
</dbReference>
<dbReference type="EMBL" id="RBZU01000013">
    <property type="protein sequence ID" value="RKP47054.1"/>
    <property type="molecule type" value="Genomic_DNA"/>
</dbReference>
<evidence type="ECO:0000256" key="5">
    <source>
        <dbReference type="SAM" id="Phobius"/>
    </source>
</evidence>
<dbReference type="PANTHER" id="PTHR11662">
    <property type="entry name" value="SOLUTE CARRIER FAMILY 17"/>
    <property type="match status" value="1"/>
</dbReference>
<dbReference type="Gene3D" id="1.20.1250.20">
    <property type="entry name" value="MFS general substrate transporter like domains"/>
    <property type="match status" value="2"/>
</dbReference>
<feature type="transmembrane region" description="Helical" evidence="5">
    <location>
        <begin position="79"/>
        <end position="98"/>
    </location>
</feature>
<feature type="transmembrane region" description="Helical" evidence="5">
    <location>
        <begin position="215"/>
        <end position="237"/>
    </location>
</feature>